<dbReference type="EMBL" id="BGPR01000199">
    <property type="protein sequence ID" value="GBM04140.1"/>
    <property type="molecule type" value="Genomic_DNA"/>
</dbReference>
<organism evidence="2 3">
    <name type="scientific">Araneus ventricosus</name>
    <name type="common">Orbweaver spider</name>
    <name type="synonym">Epeira ventricosa</name>
    <dbReference type="NCBI Taxonomy" id="182803"/>
    <lineage>
        <taxon>Eukaryota</taxon>
        <taxon>Metazoa</taxon>
        <taxon>Ecdysozoa</taxon>
        <taxon>Arthropoda</taxon>
        <taxon>Chelicerata</taxon>
        <taxon>Arachnida</taxon>
        <taxon>Araneae</taxon>
        <taxon>Araneomorphae</taxon>
        <taxon>Entelegynae</taxon>
        <taxon>Araneoidea</taxon>
        <taxon>Araneidae</taxon>
        <taxon>Araneus</taxon>
    </lineage>
</organism>
<dbReference type="AlphaFoldDB" id="A0A4Y2CIG0"/>
<proteinExistence type="predicted"/>
<sequence length="122" mass="13677">MRPNDKSTPFGRGKKGGEKSKVKCCTRKAHSKFVQFDESTVVREPNGFPFKSIAHREDFNSGAATVQSIRVSSSPKMAVPYRLMARYRCSCNGCLPDRELPSSGRDQFAQNSIHRKRKGPNL</sequence>
<accession>A0A4Y2CIG0</accession>
<comment type="caution">
    <text evidence="2">The sequence shown here is derived from an EMBL/GenBank/DDBJ whole genome shotgun (WGS) entry which is preliminary data.</text>
</comment>
<reference evidence="2 3" key="1">
    <citation type="journal article" date="2019" name="Sci. Rep.">
        <title>Orb-weaving spider Araneus ventricosus genome elucidates the spidroin gene catalogue.</title>
        <authorList>
            <person name="Kono N."/>
            <person name="Nakamura H."/>
            <person name="Ohtoshi R."/>
            <person name="Moran D.A.P."/>
            <person name="Shinohara A."/>
            <person name="Yoshida Y."/>
            <person name="Fujiwara M."/>
            <person name="Mori M."/>
            <person name="Tomita M."/>
            <person name="Arakawa K."/>
        </authorList>
    </citation>
    <scope>NUCLEOTIDE SEQUENCE [LARGE SCALE GENOMIC DNA]</scope>
</reference>
<dbReference type="Proteomes" id="UP000499080">
    <property type="component" value="Unassembled WGS sequence"/>
</dbReference>
<name>A0A4Y2CIG0_ARAVE</name>
<feature type="region of interest" description="Disordered" evidence="1">
    <location>
        <begin position="1"/>
        <end position="21"/>
    </location>
</feature>
<evidence type="ECO:0000313" key="3">
    <source>
        <dbReference type="Proteomes" id="UP000499080"/>
    </source>
</evidence>
<evidence type="ECO:0000313" key="2">
    <source>
        <dbReference type="EMBL" id="GBM04140.1"/>
    </source>
</evidence>
<feature type="compositionally biased region" description="Basic residues" evidence="1">
    <location>
        <begin position="113"/>
        <end position="122"/>
    </location>
</feature>
<keyword evidence="3" id="KW-1185">Reference proteome</keyword>
<protein>
    <submittedName>
        <fullName evidence="2">Uncharacterized protein</fullName>
    </submittedName>
</protein>
<gene>
    <name evidence="2" type="ORF">AVEN_115515_1</name>
</gene>
<evidence type="ECO:0000256" key="1">
    <source>
        <dbReference type="SAM" id="MobiDB-lite"/>
    </source>
</evidence>
<feature type="region of interest" description="Disordered" evidence="1">
    <location>
        <begin position="99"/>
        <end position="122"/>
    </location>
</feature>